<evidence type="ECO:0000313" key="2">
    <source>
        <dbReference type="Proteomes" id="UP000183410"/>
    </source>
</evidence>
<proteinExistence type="predicted"/>
<dbReference type="Proteomes" id="UP000183410">
    <property type="component" value="Unassembled WGS sequence"/>
</dbReference>
<organism evidence="1 2">
    <name type="scientific">Paenibacillus algorifonticola</name>
    <dbReference type="NCBI Taxonomy" id="684063"/>
    <lineage>
        <taxon>Bacteria</taxon>
        <taxon>Bacillati</taxon>
        <taxon>Bacillota</taxon>
        <taxon>Bacilli</taxon>
        <taxon>Bacillales</taxon>
        <taxon>Paenibacillaceae</taxon>
        <taxon>Paenibacillus</taxon>
    </lineage>
</organism>
<reference evidence="2" key="1">
    <citation type="submission" date="2016-10" db="EMBL/GenBank/DDBJ databases">
        <authorList>
            <person name="Varghese N."/>
            <person name="Submissions S."/>
        </authorList>
    </citation>
    <scope>NUCLEOTIDE SEQUENCE [LARGE SCALE GENOMIC DNA]</scope>
    <source>
        <strain evidence="2">CGMCC 1.10223</strain>
    </source>
</reference>
<gene>
    <name evidence="1" type="ORF">SAMN04487969_12352</name>
</gene>
<accession>A0A1I2HI32</accession>
<dbReference type="EMBL" id="FONN01000023">
    <property type="protein sequence ID" value="SFF28960.1"/>
    <property type="molecule type" value="Genomic_DNA"/>
</dbReference>
<sequence>MRKPASALQTGSGYSYWKRQVTTADLEQQASALSESENWYFQHGYSARRL</sequence>
<dbReference type="AlphaFoldDB" id="A0A1I2HI32"/>
<dbReference type="RefSeq" id="WP_156182393.1">
    <property type="nucleotide sequence ID" value="NZ_FONN01000023.1"/>
</dbReference>
<protein>
    <submittedName>
        <fullName evidence="1">Uncharacterized protein</fullName>
    </submittedName>
</protein>
<name>A0A1I2HI32_9BACL</name>
<keyword evidence="2" id="KW-1185">Reference proteome</keyword>
<evidence type="ECO:0000313" key="1">
    <source>
        <dbReference type="EMBL" id="SFF28960.1"/>
    </source>
</evidence>